<sequence>MIRYQNRNRDSGVAFYELLSNGIVVHFTTGAIYEYTYATAGKTSIDQMKKLAESGSGLNSYINQNVKYKYSRKIR</sequence>
<evidence type="ECO:0000313" key="4">
    <source>
        <dbReference type="Proteomes" id="UP000290037"/>
    </source>
</evidence>
<reference evidence="3" key="1">
    <citation type="submission" date="2016-11" db="EMBL/GenBank/DDBJ databases">
        <authorList>
            <person name="Varghese N."/>
            <person name="Submissions S."/>
        </authorList>
    </citation>
    <scope>NUCLEOTIDE SEQUENCE [LARGE SCALE GENOMIC DNA]</scope>
    <source>
        <strain evidence="3">DSM 19859</strain>
    </source>
</reference>
<accession>A0A1M5YUZ4</accession>
<evidence type="ECO:0000313" key="3">
    <source>
        <dbReference type="Proteomes" id="UP000184240"/>
    </source>
</evidence>
<protein>
    <recommendedName>
        <fullName evidence="5">KTSC domain-containing protein</fullName>
    </recommendedName>
</protein>
<dbReference type="OrthoDB" id="7775479at2"/>
<evidence type="ECO:0000313" key="1">
    <source>
        <dbReference type="EMBL" id="RXG29560.1"/>
    </source>
</evidence>
<dbReference type="Proteomes" id="UP000290037">
    <property type="component" value="Unassembled WGS sequence"/>
</dbReference>
<reference evidence="1 4" key="3">
    <citation type="submission" date="2018-07" db="EMBL/GenBank/DDBJ databases">
        <title>Leeuwenhoekiella genomics.</title>
        <authorList>
            <person name="Tahon G."/>
            <person name="Willems A."/>
        </authorList>
    </citation>
    <scope>NUCLEOTIDE SEQUENCE [LARGE SCALE GENOMIC DNA]</scope>
    <source>
        <strain evidence="1 4">LMG 24856</strain>
    </source>
</reference>
<dbReference type="STRING" id="573501.SAMN04487999_2387"/>
<keyword evidence="4" id="KW-1185">Reference proteome</keyword>
<proteinExistence type="predicted"/>
<dbReference type="EMBL" id="QOVN01000003">
    <property type="protein sequence ID" value="RXG29560.1"/>
    <property type="molecule type" value="Genomic_DNA"/>
</dbReference>
<dbReference type="RefSeq" id="WP_072983323.1">
    <property type="nucleotide sequence ID" value="NZ_CP084318.1"/>
</dbReference>
<evidence type="ECO:0000313" key="2">
    <source>
        <dbReference type="EMBL" id="SHI15841.1"/>
    </source>
</evidence>
<name>A0A1M5YUZ4_9FLAO</name>
<dbReference type="Proteomes" id="UP000184240">
    <property type="component" value="Unassembled WGS sequence"/>
</dbReference>
<gene>
    <name evidence="1" type="ORF">DSM01_1662</name>
    <name evidence="2" type="ORF">SAMN04487999_2387</name>
</gene>
<reference evidence="2" key="2">
    <citation type="submission" date="2016-11" db="EMBL/GenBank/DDBJ databases">
        <authorList>
            <person name="Jaros S."/>
            <person name="Januszkiewicz K."/>
            <person name="Wedrychowicz H."/>
        </authorList>
    </citation>
    <scope>NUCLEOTIDE SEQUENCE [LARGE SCALE GENOMIC DNA]</scope>
    <source>
        <strain evidence="2">DSM 19859</strain>
    </source>
</reference>
<evidence type="ECO:0008006" key="5">
    <source>
        <dbReference type="Google" id="ProtNLM"/>
    </source>
</evidence>
<dbReference type="EMBL" id="FQXT01000004">
    <property type="protein sequence ID" value="SHI15841.1"/>
    <property type="molecule type" value="Genomic_DNA"/>
</dbReference>
<organism evidence="2 3">
    <name type="scientific">Leeuwenhoekiella palythoae</name>
    <dbReference type="NCBI Taxonomy" id="573501"/>
    <lineage>
        <taxon>Bacteria</taxon>
        <taxon>Pseudomonadati</taxon>
        <taxon>Bacteroidota</taxon>
        <taxon>Flavobacteriia</taxon>
        <taxon>Flavobacteriales</taxon>
        <taxon>Flavobacteriaceae</taxon>
        <taxon>Leeuwenhoekiella</taxon>
    </lineage>
</organism>
<dbReference type="AlphaFoldDB" id="A0A1M5YUZ4"/>